<dbReference type="EMBL" id="JAJSOF020000011">
    <property type="protein sequence ID" value="KAJ4445230.1"/>
    <property type="molecule type" value="Genomic_DNA"/>
</dbReference>
<organism evidence="1 2">
    <name type="scientific">Periplaneta americana</name>
    <name type="common">American cockroach</name>
    <name type="synonym">Blatta americana</name>
    <dbReference type="NCBI Taxonomy" id="6978"/>
    <lineage>
        <taxon>Eukaryota</taxon>
        <taxon>Metazoa</taxon>
        <taxon>Ecdysozoa</taxon>
        <taxon>Arthropoda</taxon>
        <taxon>Hexapoda</taxon>
        <taxon>Insecta</taxon>
        <taxon>Pterygota</taxon>
        <taxon>Neoptera</taxon>
        <taxon>Polyneoptera</taxon>
        <taxon>Dictyoptera</taxon>
        <taxon>Blattodea</taxon>
        <taxon>Blattoidea</taxon>
        <taxon>Blattidae</taxon>
        <taxon>Blattinae</taxon>
        <taxon>Periplaneta</taxon>
    </lineage>
</organism>
<keyword evidence="2" id="KW-1185">Reference proteome</keyword>
<evidence type="ECO:0000313" key="1">
    <source>
        <dbReference type="EMBL" id="KAJ4445230.1"/>
    </source>
</evidence>
<evidence type="ECO:0000313" key="2">
    <source>
        <dbReference type="Proteomes" id="UP001148838"/>
    </source>
</evidence>
<sequence>MAGLCEGGNEPQSSLKARVHLIQSNALEMRCAHLATSEVEHHLVETTTWRKAYSCSMSSIGSTDKITVPKER</sequence>
<accession>A0ABQ8THS3</accession>
<name>A0ABQ8THS3_PERAM</name>
<comment type="caution">
    <text evidence="1">The sequence shown here is derived from an EMBL/GenBank/DDBJ whole genome shotgun (WGS) entry which is preliminary data.</text>
</comment>
<protein>
    <submittedName>
        <fullName evidence="1">Uncharacterized protein</fullName>
    </submittedName>
</protein>
<proteinExistence type="predicted"/>
<reference evidence="1 2" key="1">
    <citation type="journal article" date="2022" name="Allergy">
        <title>Genome assembly and annotation of Periplaneta americana reveal a comprehensive cockroach allergen profile.</title>
        <authorList>
            <person name="Wang L."/>
            <person name="Xiong Q."/>
            <person name="Saelim N."/>
            <person name="Wang L."/>
            <person name="Nong W."/>
            <person name="Wan A.T."/>
            <person name="Shi M."/>
            <person name="Liu X."/>
            <person name="Cao Q."/>
            <person name="Hui J.H.L."/>
            <person name="Sookrung N."/>
            <person name="Leung T.F."/>
            <person name="Tungtrongchitr A."/>
            <person name="Tsui S.K.W."/>
        </authorList>
    </citation>
    <scope>NUCLEOTIDE SEQUENCE [LARGE SCALE GENOMIC DNA]</scope>
    <source>
        <strain evidence="1">PWHHKU_190912</strain>
    </source>
</reference>
<dbReference type="Proteomes" id="UP001148838">
    <property type="component" value="Unassembled WGS sequence"/>
</dbReference>
<gene>
    <name evidence="1" type="ORF">ANN_07031</name>
</gene>